<proteinExistence type="predicted"/>
<dbReference type="EMBL" id="LSYS01005474">
    <property type="protein sequence ID" value="OPJ77482.1"/>
    <property type="molecule type" value="Genomic_DNA"/>
</dbReference>
<dbReference type="AlphaFoldDB" id="A0A1V4JZ42"/>
<evidence type="ECO:0000256" key="1">
    <source>
        <dbReference type="SAM" id="MobiDB-lite"/>
    </source>
</evidence>
<feature type="compositionally biased region" description="Polar residues" evidence="1">
    <location>
        <begin position="52"/>
        <end position="62"/>
    </location>
</feature>
<evidence type="ECO:0000313" key="2">
    <source>
        <dbReference type="EMBL" id="OPJ77482.1"/>
    </source>
</evidence>
<comment type="caution">
    <text evidence="2">The sequence shown here is derived from an EMBL/GenBank/DDBJ whole genome shotgun (WGS) entry which is preliminary data.</text>
</comment>
<name>A0A1V4JZ42_PATFA</name>
<organism evidence="2 3">
    <name type="scientific">Patagioenas fasciata monilis</name>
    <dbReference type="NCBI Taxonomy" id="372326"/>
    <lineage>
        <taxon>Eukaryota</taxon>
        <taxon>Metazoa</taxon>
        <taxon>Chordata</taxon>
        <taxon>Craniata</taxon>
        <taxon>Vertebrata</taxon>
        <taxon>Euteleostomi</taxon>
        <taxon>Archelosauria</taxon>
        <taxon>Archosauria</taxon>
        <taxon>Dinosauria</taxon>
        <taxon>Saurischia</taxon>
        <taxon>Theropoda</taxon>
        <taxon>Coelurosauria</taxon>
        <taxon>Aves</taxon>
        <taxon>Neognathae</taxon>
        <taxon>Neoaves</taxon>
        <taxon>Columbimorphae</taxon>
        <taxon>Columbiformes</taxon>
        <taxon>Columbidae</taxon>
        <taxon>Patagioenas</taxon>
    </lineage>
</organism>
<accession>A0A1V4JZ42</accession>
<gene>
    <name evidence="2" type="ORF">AV530_000456</name>
</gene>
<feature type="region of interest" description="Disordered" evidence="1">
    <location>
        <begin position="52"/>
        <end position="87"/>
    </location>
</feature>
<sequence length="102" mass="11957">MLILYFTNSLDDAESQHNSLAWKKMKLPLQSFIPLSKIHVMDYFPLIQQANQDQSTLTSNSTDTKEERQSKRRGQKNWQQERENEKKACGRSCLFMTAQMTL</sequence>
<protein>
    <submittedName>
        <fullName evidence="2">Uncharacterized protein</fullName>
    </submittedName>
</protein>
<keyword evidence="3" id="KW-1185">Reference proteome</keyword>
<reference evidence="2 3" key="1">
    <citation type="submission" date="2016-02" db="EMBL/GenBank/DDBJ databases">
        <title>Band-tailed pigeon sequencing and assembly.</title>
        <authorList>
            <person name="Soares A.E."/>
            <person name="Novak B.J."/>
            <person name="Rice E.S."/>
            <person name="O'Connell B."/>
            <person name="Chang D."/>
            <person name="Weber S."/>
            <person name="Shapiro B."/>
        </authorList>
    </citation>
    <scope>NUCLEOTIDE SEQUENCE [LARGE SCALE GENOMIC DNA]</scope>
    <source>
        <strain evidence="2">BTP2013</strain>
        <tissue evidence="2">Blood</tissue>
    </source>
</reference>
<evidence type="ECO:0000313" key="3">
    <source>
        <dbReference type="Proteomes" id="UP000190648"/>
    </source>
</evidence>
<dbReference type="Proteomes" id="UP000190648">
    <property type="component" value="Unassembled WGS sequence"/>
</dbReference>